<dbReference type="CDD" id="cd07082">
    <property type="entry name" value="ALDH_F11_NP-GAPDH"/>
    <property type="match status" value="1"/>
</dbReference>
<dbReference type="KEGG" id="avn:Avin_49950"/>
<dbReference type="PANTHER" id="PTHR43353:SF5">
    <property type="entry name" value="SUCCINATE-SEMIALDEHYDE DEHYDROGENASE, MITOCHONDRIAL"/>
    <property type="match status" value="1"/>
</dbReference>
<keyword evidence="5" id="KW-1185">Reference proteome</keyword>
<dbReference type="InterPro" id="IPR015590">
    <property type="entry name" value="Aldehyde_DH_dom"/>
</dbReference>
<dbReference type="InterPro" id="IPR050740">
    <property type="entry name" value="Aldehyde_DH_Superfamily"/>
</dbReference>
<dbReference type="PROSITE" id="PS00070">
    <property type="entry name" value="ALDEHYDE_DEHYDR_CYS"/>
    <property type="match status" value="1"/>
</dbReference>
<evidence type="ECO:0000256" key="1">
    <source>
        <dbReference type="ARBA" id="ARBA00009986"/>
    </source>
</evidence>
<dbReference type="InterPro" id="IPR016163">
    <property type="entry name" value="Ald_DH_C"/>
</dbReference>
<dbReference type="HOGENOM" id="CLU_005391_0_1_6"/>
<evidence type="ECO:0000259" key="3">
    <source>
        <dbReference type="Pfam" id="PF00171"/>
    </source>
</evidence>
<dbReference type="eggNOG" id="COG1012">
    <property type="taxonomic scope" value="Bacteria"/>
</dbReference>
<gene>
    <name evidence="4" type="ordered locus">Avin_49950</name>
</gene>
<evidence type="ECO:0000256" key="2">
    <source>
        <dbReference type="ARBA" id="ARBA00023002"/>
    </source>
</evidence>
<dbReference type="RefSeq" id="WP_012703442.1">
    <property type="nucleotide sequence ID" value="NC_012560.1"/>
</dbReference>
<dbReference type="Gene3D" id="3.40.309.10">
    <property type="entry name" value="Aldehyde Dehydrogenase, Chain A, domain 2"/>
    <property type="match status" value="1"/>
</dbReference>
<dbReference type="GO" id="GO:0016620">
    <property type="term" value="F:oxidoreductase activity, acting on the aldehyde or oxo group of donors, NAD or NADP as acceptor"/>
    <property type="evidence" value="ECO:0007669"/>
    <property type="project" value="InterPro"/>
</dbReference>
<protein>
    <submittedName>
        <fullName evidence="4">Aldehyde dehydrogenase</fullName>
    </submittedName>
</protein>
<feature type="domain" description="Aldehyde dehydrogenase" evidence="3">
    <location>
        <begin position="63"/>
        <end position="505"/>
    </location>
</feature>
<dbReference type="Gene3D" id="3.40.605.10">
    <property type="entry name" value="Aldehyde Dehydrogenase, Chain A, domain 1"/>
    <property type="match status" value="1"/>
</dbReference>
<keyword evidence="2" id="KW-0560">Oxidoreductase</keyword>
<evidence type="ECO:0000313" key="5">
    <source>
        <dbReference type="Proteomes" id="UP000002424"/>
    </source>
</evidence>
<dbReference type="InterPro" id="IPR016161">
    <property type="entry name" value="Ald_DH/histidinol_DH"/>
</dbReference>
<dbReference type="OrthoDB" id="9812625at2"/>
<dbReference type="InterPro" id="IPR016162">
    <property type="entry name" value="Ald_DH_N"/>
</dbReference>
<dbReference type="EnsemblBacteria" id="ACO81086">
    <property type="protein sequence ID" value="ACO81086"/>
    <property type="gene ID" value="Avin_49950"/>
</dbReference>
<proteinExistence type="inferred from homology"/>
<organism evidence="4 5">
    <name type="scientific">Azotobacter vinelandii (strain DJ / ATCC BAA-1303)</name>
    <dbReference type="NCBI Taxonomy" id="322710"/>
    <lineage>
        <taxon>Bacteria</taxon>
        <taxon>Pseudomonadati</taxon>
        <taxon>Pseudomonadota</taxon>
        <taxon>Gammaproteobacteria</taxon>
        <taxon>Pseudomonadales</taxon>
        <taxon>Pseudomonadaceae</taxon>
        <taxon>Azotobacter</taxon>
    </lineage>
</organism>
<dbReference type="Proteomes" id="UP000002424">
    <property type="component" value="Chromosome"/>
</dbReference>
<reference evidence="4 5" key="1">
    <citation type="journal article" date="2009" name="J. Bacteriol.">
        <title>Genome sequence of Azotobacter vinelandii, an obligate aerobe specialized to support diverse anaerobic metabolic processes.</title>
        <authorList>
            <person name="Setubal J.C."/>
            <person name="dos Santos P."/>
            <person name="Goldman B.S."/>
            <person name="Ertesvag H."/>
            <person name="Espin G."/>
            <person name="Rubio L.M."/>
            <person name="Valla S."/>
            <person name="Almeida N.F."/>
            <person name="Balasubramanian D."/>
            <person name="Cromes L."/>
            <person name="Curatti L."/>
            <person name="Du Z."/>
            <person name="Godsy E."/>
            <person name="Goodner B."/>
            <person name="Hellner-Burris K."/>
            <person name="Hernandez J.A."/>
            <person name="Houmiel K."/>
            <person name="Imperial J."/>
            <person name="Kennedy C."/>
            <person name="Larson T.J."/>
            <person name="Latreille P."/>
            <person name="Ligon L.S."/>
            <person name="Lu J."/>
            <person name="Maerk M."/>
            <person name="Miller N.M."/>
            <person name="Norton S."/>
            <person name="O'Carroll I.P."/>
            <person name="Paulsen I."/>
            <person name="Raulfs E.C."/>
            <person name="Roemer R."/>
            <person name="Rosser J."/>
            <person name="Segura D."/>
            <person name="Slater S."/>
            <person name="Stricklin S.L."/>
            <person name="Studholme D.J."/>
            <person name="Sun J."/>
            <person name="Viana C.J."/>
            <person name="Wallin E."/>
            <person name="Wang B."/>
            <person name="Wheeler C."/>
            <person name="Zhu H."/>
            <person name="Dean D.R."/>
            <person name="Dixon R."/>
            <person name="Wood D."/>
        </authorList>
    </citation>
    <scope>NUCLEOTIDE SEQUENCE [LARGE SCALE GENOMIC DNA]</scope>
    <source>
        <strain evidence="5">DJ / ATCC BAA-1303</strain>
    </source>
</reference>
<evidence type="ECO:0000313" key="4">
    <source>
        <dbReference type="EMBL" id="ACO81086.1"/>
    </source>
</evidence>
<dbReference type="FunFam" id="3.40.605.10:FF:000021">
    <property type="entry name" value="NADP-dependent glyceraldehyde-3-phosphate dehydrogenase"/>
    <property type="match status" value="1"/>
</dbReference>
<accession>C1DL93</accession>
<comment type="similarity">
    <text evidence="1">Belongs to the aldehyde dehydrogenase family.</text>
</comment>
<dbReference type="GeneID" id="88187838"/>
<dbReference type="AlphaFoldDB" id="C1DL93"/>
<dbReference type="PANTHER" id="PTHR43353">
    <property type="entry name" value="SUCCINATE-SEMIALDEHYDE DEHYDROGENASE, MITOCHONDRIAL"/>
    <property type="match status" value="1"/>
</dbReference>
<dbReference type="SUPFAM" id="SSF53720">
    <property type="entry name" value="ALDH-like"/>
    <property type="match status" value="1"/>
</dbReference>
<dbReference type="EMBL" id="CP001157">
    <property type="protein sequence ID" value="ACO81086.1"/>
    <property type="molecule type" value="Genomic_DNA"/>
</dbReference>
<name>C1DL93_AZOVD</name>
<dbReference type="STRING" id="322710.Avin_49950"/>
<dbReference type="InterPro" id="IPR016160">
    <property type="entry name" value="Ald_DH_CS_CYS"/>
</dbReference>
<dbReference type="Pfam" id="PF00171">
    <property type="entry name" value="Aldedh"/>
    <property type="match status" value="1"/>
</dbReference>
<sequence length="541" mass="59854">MSTESRLHTLFPAAADIPEQYRPGAPLEQRDYLVDGELRRWDGPLAAVRSPIHLKTAKGDEQVVLGSTPLLDAGAALSALDAAVRAYDNGQGLWPSLPVAGRIQHVETFLARMREQREAVVKLLMWEIGKNLKDAEKEFDRTCDYIVDTIHELKELDRRSSRFELEQGTLGQIRRVPLGVALCMGPYNYPLNETFTTLIPALIMGNTVVFKPAKFGVLLIRPLLEAFRDSFPAGVINVIYGRGRETVSALMESGKVDVFAFIGTNKGASDLKKLHPRPHRLRAALGLDAKNPGIVLPEVDLDNAVGEAITGALSFNGQRCTALKILFVHEQVVDAFLEKFNQKLAALKPGMPWEPGVALTPLPEPGKTDFLATLVADALAKGAKVVNPGGGEVRETFFYPALLYPVSPQMRVYQEEQFGPLIPVVPYRDLQTVIDYVRESDFGQQLSIFGNDPKQVGRLVDAFANQVGRININAQCQRGPDSFPFNGRKNSAEGTLSVYDALRVFSIRTLVATKFQEDNKRLISEILRHRASSFLSTDYIF</sequence>